<protein>
    <submittedName>
        <fullName evidence="1">Uncharacterized protein</fullName>
    </submittedName>
</protein>
<sequence length="102" mass="11570">MLDERTFAADPSELPWQLDTGLVFVDERPIVFALYRRGDRDTAGQVVAWLLVLPDGNAILQPTEGTPARPILTTLHSVRRRWIRLLDAELVQVVGRQAQHML</sequence>
<reference evidence="1" key="1">
    <citation type="submission" date="2022-12" db="EMBL/GenBank/DDBJ databases">
        <title>New Phytohabitans aurantiacus sp. RD004123 nov., an actinomycete isolated from soil.</title>
        <authorList>
            <person name="Triningsih D.W."/>
            <person name="Harunari E."/>
            <person name="Igarashi Y."/>
        </authorList>
    </citation>
    <scope>NUCLEOTIDE SEQUENCE</scope>
    <source>
        <strain evidence="1">RD004123</strain>
    </source>
</reference>
<gene>
    <name evidence="1" type="ORF">Pa4123_11500</name>
</gene>
<dbReference type="Proteomes" id="UP001144280">
    <property type="component" value="Unassembled WGS sequence"/>
</dbReference>
<dbReference type="EMBL" id="BSDI01000004">
    <property type="protein sequence ID" value="GLH95878.1"/>
    <property type="molecule type" value="Genomic_DNA"/>
</dbReference>
<keyword evidence="2" id="KW-1185">Reference proteome</keyword>
<name>A0ABQ5QMV2_9ACTN</name>
<accession>A0ABQ5QMV2</accession>
<proteinExistence type="predicted"/>
<evidence type="ECO:0000313" key="1">
    <source>
        <dbReference type="EMBL" id="GLH95878.1"/>
    </source>
</evidence>
<dbReference type="RefSeq" id="WP_281892954.1">
    <property type="nucleotide sequence ID" value="NZ_BSDI01000004.1"/>
</dbReference>
<organism evidence="1 2">
    <name type="scientific">Phytohabitans aurantiacus</name>
    <dbReference type="NCBI Taxonomy" id="3016789"/>
    <lineage>
        <taxon>Bacteria</taxon>
        <taxon>Bacillati</taxon>
        <taxon>Actinomycetota</taxon>
        <taxon>Actinomycetes</taxon>
        <taxon>Micromonosporales</taxon>
        <taxon>Micromonosporaceae</taxon>
    </lineage>
</organism>
<evidence type="ECO:0000313" key="2">
    <source>
        <dbReference type="Proteomes" id="UP001144280"/>
    </source>
</evidence>
<comment type="caution">
    <text evidence="1">The sequence shown here is derived from an EMBL/GenBank/DDBJ whole genome shotgun (WGS) entry which is preliminary data.</text>
</comment>